<dbReference type="Proteomes" id="UP000244081">
    <property type="component" value="Unassembled WGS sequence"/>
</dbReference>
<dbReference type="AlphaFoldDB" id="A0A2T5VEB6"/>
<accession>A0A2T5VEB6</accession>
<gene>
    <name evidence="3" type="ORF">C8N35_101129</name>
</gene>
<dbReference type="EMBL" id="QAYG01000001">
    <property type="protein sequence ID" value="PTW62094.1"/>
    <property type="molecule type" value="Genomic_DNA"/>
</dbReference>
<dbReference type="Gene3D" id="3.40.50.2300">
    <property type="match status" value="1"/>
</dbReference>
<evidence type="ECO:0000259" key="2">
    <source>
        <dbReference type="PROSITE" id="PS50110"/>
    </source>
</evidence>
<feature type="domain" description="Response regulatory" evidence="2">
    <location>
        <begin position="5"/>
        <end position="119"/>
    </location>
</feature>
<evidence type="ECO:0000313" key="3">
    <source>
        <dbReference type="EMBL" id="PTW62094.1"/>
    </source>
</evidence>
<feature type="modified residue" description="4-aspartylphosphate" evidence="1">
    <location>
        <position position="54"/>
    </location>
</feature>
<keyword evidence="4" id="KW-1185">Reference proteome</keyword>
<comment type="caution">
    <text evidence="3">The sequence shown here is derived from an EMBL/GenBank/DDBJ whole genome shotgun (WGS) entry which is preliminary data.</text>
</comment>
<proteinExistence type="predicted"/>
<evidence type="ECO:0000256" key="1">
    <source>
        <dbReference type="PROSITE-ProRule" id="PRU00169"/>
    </source>
</evidence>
<dbReference type="SUPFAM" id="SSF52172">
    <property type="entry name" value="CheY-like"/>
    <property type="match status" value="1"/>
</dbReference>
<reference evidence="3 4" key="1">
    <citation type="submission" date="2018-04" db="EMBL/GenBank/DDBJ databases">
        <title>Genomic Encyclopedia of Archaeal and Bacterial Type Strains, Phase II (KMG-II): from individual species to whole genera.</title>
        <authorList>
            <person name="Goeker M."/>
        </authorList>
    </citation>
    <scope>NUCLEOTIDE SEQUENCE [LARGE SCALE GENOMIC DNA]</scope>
    <source>
        <strain evidence="3 4">DSM 23382</strain>
    </source>
</reference>
<protein>
    <submittedName>
        <fullName evidence="3">Response regulator receiver domain-containing protein</fullName>
    </submittedName>
</protein>
<dbReference type="InterPro" id="IPR011006">
    <property type="entry name" value="CheY-like_superfamily"/>
</dbReference>
<keyword evidence="1" id="KW-0597">Phosphoprotein</keyword>
<dbReference type="Pfam" id="PF00072">
    <property type="entry name" value="Response_reg"/>
    <property type="match status" value="1"/>
</dbReference>
<sequence>MWKLTVYVIVSDAGVRDALVLVLEQLGHDVAAFESGAAFFTSRSPGPEDTILVDLSLPEEAGERILRWASELDAPPMQIAISSQSRHEIAARLCDLDLPVLIRMPFTTARLTPWLRARGRPVAPAMRPGSTSHSS</sequence>
<evidence type="ECO:0000313" key="4">
    <source>
        <dbReference type="Proteomes" id="UP000244081"/>
    </source>
</evidence>
<dbReference type="GO" id="GO:0000160">
    <property type="term" value="P:phosphorelay signal transduction system"/>
    <property type="evidence" value="ECO:0007669"/>
    <property type="project" value="InterPro"/>
</dbReference>
<name>A0A2T5VEB6_9HYPH</name>
<dbReference type="InterPro" id="IPR001789">
    <property type="entry name" value="Sig_transdc_resp-reg_receiver"/>
</dbReference>
<organism evidence="3 4">
    <name type="scientific">Breoghania corrubedonensis</name>
    <dbReference type="NCBI Taxonomy" id="665038"/>
    <lineage>
        <taxon>Bacteria</taxon>
        <taxon>Pseudomonadati</taxon>
        <taxon>Pseudomonadota</taxon>
        <taxon>Alphaproteobacteria</taxon>
        <taxon>Hyphomicrobiales</taxon>
        <taxon>Stappiaceae</taxon>
        <taxon>Breoghania</taxon>
    </lineage>
</organism>
<dbReference type="PROSITE" id="PS50110">
    <property type="entry name" value="RESPONSE_REGULATORY"/>
    <property type="match status" value="1"/>
</dbReference>